<feature type="compositionally biased region" description="Basic and acidic residues" evidence="2">
    <location>
        <begin position="35"/>
        <end position="58"/>
    </location>
</feature>
<evidence type="ECO:0000256" key="1">
    <source>
        <dbReference type="SAM" id="Coils"/>
    </source>
</evidence>
<keyword evidence="1" id="KW-0175">Coiled coil</keyword>
<comment type="caution">
    <text evidence="3">The sequence shown here is derived from an EMBL/GenBank/DDBJ whole genome shotgun (WGS) entry which is preliminary data.</text>
</comment>
<dbReference type="AlphaFoldDB" id="A0AAD1XKE0"/>
<proteinExistence type="predicted"/>
<reference evidence="3" key="1">
    <citation type="submission" date="2023-07" db="EMBL/GenBank/DDBJ databases">
        <authorList>
            <consortium name="AG Swart"/>
            <person name="Singh M."/>
            <person name="Singh A."/>
            <person name="Seah K."/>
            <person name="Emmerich C."/>
        </authorList>
    </citation>
    <scope>NUCLEOTIDE SEQUENCE</scope>
    <source>
        <strain evidence="3">DP1</strain>
    </source>
</reference>
<feature type="coiled-coil region" evidence="1">
    <location>
        <begin position="113"/>
        <end position="140"/>
    </location>
</feature>
<dbReference type="GO" id="GO:0008017">
    <property type="term" value="F:microtubule binding"/>
    <property type="evidence" value="ECO:0007669"/>
    <property type="project" value="InterPro"/>
</dbReference>
<evidence type="ECO:0000313" key="3">
    <source>
        <dbReference type="EMBL" id="CAI2374325.1"/>
    </source>
</evidence>
<protein>
    <submittedName>
        <fullName evidence="3">Uncharacterized protein</fullName>
    </submittedName>
</protein>
<feature type="region of interest" description="Disordered" evidence="2">
    <location>
        <begin position="35"/>
        <end position="60"/>
    </location>
</feature>
<dbReference type="Gene3D" id="6.10.280.220">
    <property type="match status" value="1"/>
</dbReference>
<gene>
    <name evidence="3" type="ORF">ECRASSUSDP1_LOCUS15677</name>
</gene>
<dbReference type="EMBL" id="CAMPGE010015717">
    <property type="protein sequence ID" value="CAI2374325.1"/>
    <property type="molecule type" value="Genomic_DNA"/>
</dbReference>
<feature type="compositionally biased region" description="Basic and acidic residues" evidence="2">
    <location>
        <begin position="524"/>
        <end position="534"/>
    </location>
</feature>
<sequence length="827" mass="95055">MHNSDWNRCLMVKQEGKEEEGLEGVGRKEVRRCGGGKCERGIGEGKEGKEGSDGSEGEKVDDEYERFRCVVQEKLDGRLEALDKYLDENDAYFPTERFIKSISKLKSSQNSKTSELTEQISSLSKNFQDLEATYNMKNAEYEKSQKAYSKSLNPLNLNHIKTTYNPELQNLKSKNQELRQKLKMKNLNLTIIRNDIKQIISDQKNQTLATLDLKQNLQAKLETLQLQKEVQDQLMVNHKSDSRHSDRESNLLQVKFKHSQGKIKVLGKRAQALRHQIMELESVYEPKIEAMKEELTNQKAQIDSLQQQFEKTDQGNDILKKIYAKHQKMSDALKGYIKTKEKLREKYSALVSENPPLDPAQNKEFQGFRQDEDITNSLSQILSQINSGECKDPEILNLLPSTQGVSDKSLQVQAEVELREHLLEISKASEISKEIHEISIQIENLTIRKKGTNAKVQQIEDEICDLNSQLQSKDQRIKELEALLKKSSSAVLSKSIPKIHGNQVDQSHREKKNKRSPVKVMNVSKEKRKNDSHIKAEQWTQKYQKILKGSGKVINMRAKLPHRRITKQIHGITPRIWKKPPILDQLRSDEKIRKKESKTFGSRSFHSNKFNKNTPVANKFMESAPPVLDLLEHKCNSSSSKDLADREMFRFSLEPREYFDESVNPFKTRNNKGMKTGSKISSIKSQSCSSRRSSIWSQATLQANFEDILEQANELTSTVKFIHLKQNMFKYGTKQVCLLLKSKTIYVRTGGGYIKIKEFLKKNKLIEERKLLGKGATKRLNFVNIPKRAKYSSTTPCNIPPIDINYKDICQTGYPQIVSTFPDEEEC</sequence>
<organism evidence="3 4">
    <name type="scientific">Euplotes crassus</name>
    <dbReference type="NCBI Taxonomy" id="5936"/>
    <lineage>
        <taxon>Eukaryota</taxon>
        <taxon>Sar</taxon>
        <taxon>Alveolata</taxon>
        <taxon>Ciliophora</taxon>
        <taxon>Intramacronucleata</taxon>
        <taxon>Spirotrichea</taxon>
        <taxon>Hypotrichia</taxon>
        <taxon>Euplotida</taxon>
        <taxon>Euplotidae</taxon>
        <taxon>Moneuplotes</taxon>
    </lineage>
</organism>
<dbReference type="Proteomes" id="UP001295684">
    <property type="component" value="Unassembled WGS sequence"/>
</dbReference>
<feature type="coiled-coil region" evidence="1">
    <location>
        <begin position="442"/>
        <end position="490"/>
    </location>
</feature>
<name>A0AAD1XKE0_EUPCR</name>
<evidence type="ECO:0000256" key="2">
    <source>
        <dbReference type="SAM" id="MobiDB-lite"/>
    </source>
</evidence>
<evidence type="ECO:0000313" key="4">
    <source>
        <dbReference type="Proteomes" id="UP001295684"/>
    </source>
</evidence>
<dbReference type="SUPFAM" id="SSF143575">
    <property type="entry name" value="GAS2 domain-like"/>
    <property type="match status" value="1"/>
</dbReference>
<feature type="region of interest" description="Disordered" evidence="2">
    <location>
        <begin position="499"/>
        <end position="534"/>
    </location>
</feature>
<keyword evidence="4" id="KW-1185">Reference proteome</keyword>
<dbReference type="InterPro" id="IPR036534">
    <property type="entry name" value="GAR_dom_sf"/>
</dbReference>
<dbReference type="Gene3D" id="3.30.920.20">
    <property type="entry name" value="Gas2-like domain"/>
    <property type="match status" value="1"/>
</dbReference>
<accession>A0AAD1XKE0</accession>